<dbReference type="InterPro" id="IPR027417">
    <property type="entry name" value="P-loop_NTPase"/>
</dbReference>
<sequence>MEIAGLAVPLAIQATQALIQYIRCAKGHDEDKKKLLREIAYSRGTIESVDAALQRDASGLSATRDVVGGEHPLMSELTDVVAQLYRKFEVGSGGDGGGDRVEGKMEDGRKEKDDDKKATKHGKWLRFQKSLKKTTDPAWWENVRRTAVWPFKKGELEEYVHELARLRQALIAALVGDTAVMAQGIGRIENQVNTIAQRGSRERILHRLNVPGVATAFKDDARYRRYPGTNDWFLEHRDFVDWVEHPGRVLWVSGKPGCGKSTLCRTVVRWLHSRKDAGNAVIHAFLEDSDSKRSQSETILRSIVKQSLEQLSDILGEVLNLDDEMQDSFEEMYGEFVGASEAMIRQFGHVFVVIDGLADESGEGELNWLRDLCSSASNLSFLVLSPDVCPSSDFFASHETSAIELDGRKELEEDIRRYITHQVENDANLCKWSMDDQQEMKQRLNDRACGTFSLVANCINELKQYRTRIKLREALQRLPKSTRESYNTLLKNVLAGDAYRTYAIRALQWLCYAERPLSATELRDLLATDEANGFNEDERLRDADDVLECCLNLVEMYSIDEDGLSDEFSIAEKDNVLAAAVESTGPLAARRKGEFIRLSQPHLKEFLASDDIAPGLGTGEKKAQALLARYCLLYLRELRSAEDVRRLPASVYAATRWDAHLRGVPNLGKQEGLLDLAWAMFSDEQLRMLVRTAAGEQPEVSRLRYFAEKGIRPLLLRCLQNNKAKDPRTYQKRLNDALCGAVRNRRMRIAELLVERGAVVEMPTLRAAMVHKNAGVIKMLMEKAELGNTEVKELLCLAIKRKLPAMFDTLSDCLVGIDGTVDKVVDAEKQWTALHVAAYYGRPYMIRKLIQLGADRDLKDKEFRTPLELAQEQNKAVVVSYLQEL</sequence>
<dbReference type="SUPFAM" id="SSF48403">
    <property type="entry name" value="Ankyrin repeat"/>
    <property type="match status" value="1"/>
</dbReference>
<dbReference type="InterPro" id="IPR036770">
    <property type="entry name" value="Ankyrin_rpt-contain_sf"/>
</dbReference>
<protein>
    <recommendedName>
        <fullName evidence="4">Nephrocystin 3-like N-terminal domain-containing protein</fullName>
    </recommendedName>
</protein>
<dbReference type="InterPro" id="IPR056884">
    <property type="entry name" value="NPHP3-like_N"/>
</dbReference>
<evidence type="ECO:0000259" key="4">
    <source>
        <dbReference type="Pfam" id="PF24883"/>
    </source>
</evidence>
<gene>
    <name evidence="5" type="ORF">B0J12DRAFT_739280</name>
</gene>
<dbReference type="Pfam" id="PF00023">
    <property type="entry name" value="Ank"/>
    <property type="match status" value="1"/>
</dbReference>
<evidence type="ECO:0000313" key="5">
    <source>
        <dbReference type="EMBL" id="KAH7053155.1"/>
    </source>
</evidence>
<reference evidence="5 6" key="1">
    <citation type="journal article" date="2021" name="Nat. Commun.">
        <title>Genetic determinants of endophytism in the Arabidopsis root mycobiome.</title>
        <authorList>
            <person name="Mesny F."/>
            <person name="Miyauchi S."/>
            <person name="Thiergart T."/>
            <person name="Pickel B."/>
            <person name="Atanasova L."/>
            <person name="Karlsson M."/>
            <person name="Huettel B."/>
            <person name="Barry K.W."/>
            <person name="Haridas S."/>
            <person name="Chen C."/>
            <person name="Bauer D."/>
            <person name="Andreopoulos W."/>
            <person name="Pangilinan J."/>
            <person name="LaButti K."/>
            <person name="Riley R."/>
            <person name="Lipzen A."/>
            <person name="Clum A."/>
            <person name="Drula E."/>
            <person name="Henrissat B."/>
            <person name="Kohler A."/>
            <person name="Grigoriev I.V."/>
            <person name="Martin F.M."/>
            <person name="Hacquard S."/>
        </authorList>
    </citation>
    <scope>NUCLEOTIDE SEQUENCE [LARGE SCALE GENOMIC DNA]</scope>
    <source>
        <strain evidence="5 6">MPI-SDFR-AT-0080</strain>
    </source>
</reference>
<accession>A0ABQ8GDX8</accession>
<dbReference type="Pfam" id="PF24883">
    <property type="entry name" value="NPHP3_N"/>
    <property type="match status" value="1"/>
</dbReference>
<dbReference type="PANTHER" id="PTHR10039:SF16">
    <property type="entry name" value="GPI INOSITOL-DEACYLASE"/>
    <property type="match status" value="1"/>
</dbReference>
<dbReference type="SUPFAM" id="SSF52540">
    <property type="entry name" value="P-loop containing nucleoside triphosphate hydrolases"/>
    <property type="match status" value="1"/>
</dbReference>
<proteinExistence type="predicted"/>
<dbReference type="PROSITE" id="PS50297">
    <property type="entry name" value="ANK_REP_REGION"/>
    <property type="match status" value="1"/>
</dbReference>
<dbReference type="Gene3D" id="3.40.50.300">
    <property type="entry name" value="P-loop containing nucleotide triphosphate hydrolases"/>
    <property type="match status" value="1"/>
</dbReference>
<dbReference type="Gene3D" id="1.25.40.20">
    <property type="entry name" value="Ankyrin repeat-containing domain"/>
    <property type="match status" value="1"/>
</dbReference>
<dbReference type="SMART" id="SM00248">
    <property type="entry name" value="ANK"/>
    <property type="match status" value="2"/>
</dbReference>
<keyword evidence="1" id="KW-0677">Repeat</keyword>
<feature type="repeat" description="ANK" evidence="2">
    <location>
        <begin position="829"/>
        <end position="861"/>
    </location>
</feature>
<organism evidence="5 6">
    <name type="scientific">Macrophomina phaseolina</name>
    <dbReference type="NCBI Taxonomy" id="35725"/>
    <lineage>
        <taxon>Eukaryota</taxon>
        <taxon>Fungi</taxon>
        <taxon>Dikarya</taxon>
        <taxon>Ascomycota</taxon>
        <taxon>Pezizomycotina</taxon>
        <taxon>Dothideomycetes</taxon>
        <taxon>Dothideomycetes incertae sedis</taxon>
        <taxon>Botryosphaeriales</taxon>
        <taxon>Botryosphaeriaceae</taxon>
        <taxon>Macrophomina</taxon>
    </lineage>
</organism>
<feature type="region of interest" description="Disordered" evidence="3">
    <location>
        <begin position="93"/>
        <end position="119"/>
    </location>
</feature>
<dbReference type="PROSITE" id="PS50088">
    <property type="entry name" value="ANK_REPEAT"/>
    <property type="match status" value="1"/>
</dbReference>
<dbReference type="InterPro" id="IPR002110">
    <property type="entry name" value="Ankyrin_rpt"/>
</dbReference>
<name>A0ABQ8GDX8_9PEZI</name>
<evidence type="ECO:0000256" key="2">
    <source>
        <dbReference type="PROSITE-ProRule" id="PRU00023"/>
    </source>
</evidence>
<dbReference type="Proteomes" id="UP000774617">
    <property type="component" value="Unassembled WGS sequence"/>
</dbReference>
<dbReference type="PANTHER" id="PTHR10039">
    <property type="entry name" value="AMELOGENIN"/>
    <property type="match status" value="1"/>
</dbReference>
<keyword evidence="6" id="KW-1185">Reference proteome</keyword>
<feature type="compositionally biased region" description="Basic and acidic residues" evidence="3">
    <location>
        <begin position="97"/>
        <end position="117"/>
    </location>
</feature>
<evidence type="ECO:0000313" key="6">
    <source>
        <dbReference type="Proteomes" id="UP000774617"/>
    </source>
</evidence>
<evidence type="ECO:0000256" key="1">
    <source>
        <dbReference type="ARBA" id="ARBA00022737"/>
    </source>
</evidence>
<feature type="domain" description="Nephrocystin 3-like N-terminal" evidence="4">
    <location>
        <begin position="228"/>
        <end position="385"/>
    </location>
</feature>
<dbReference type="EMBL" id="JAGTJR010000010">
    <property type="protein sequence ID" value="KAH7053155.1"/>
    <property type="molecule type" value="Genomic_DNA"/>
</dbReference>
<evidence type="ECO:0000256" key="3">
    <source>
        <dbReference type="SAM" id="MobiDB-lite"/>
    </source>
</evidence>
<comment type="caution">
    <text evidence="5">The sequence shown here is derived from an EMBL/GenBank/DDBJ whole genome shotgun (WGS) entry which is preliminary data.</text>
</comment>
<keyword evidence="2" id="KW-0040">ANK repeat</keyword>